<feature type="compositionally biased region" description="Polar residues" evidence="1">
    <location>
        <begin position="14"/>
        <end position="49"/>
    </location>
</feature>
<organism evidence="2 3">
    <name type="scientific">Heterorhabditis bacteriophora</name>
    <name type="common">Entomopathogenic nematode worm</name>
    <dbReference type="NCBI Taxonomy" id="37862"/>
    <lineage>
        <taxon>Eukaryota</taxon>
        <taxon>Metazoa</taxon>
        <taxon>Ecdysozoa</taxon>
        <taxon>Nematoda</taxon>
        <taxon>Chromadorea</taxon>
        <taxon>Rhabditida</taxon>
        <taxon>Rhabditina</taxon>
        <taxon>Rhabditomorpha</taxon>
        <taxon>Strongyloidea</taxon>
        <taxon>Heterorhabditidae</taxon>
        <taxon>Heterorhabditis</taxon>
    </lineage>
</organism>
<dbReference type="Proteomes" id="UP000095283">
    <property type="component" value="Unplaced"/>
</dbReference>
<dbReference type="WBParaSite" id="Hba_20044">
    <property type="protein sequence ID" value="Hba_20044"/>
    <property type="gene ID" value="Hba_20044"/>
</dbReference>
<feature type="region of interest" description="Disordered" evidence="1">
    <location>
        <begin position="14"/>
        <end position="73"/>
    </location>
</feature>
<keyword evidence="2" id="KW-1185">Reference proteome</keyword>
<dbReference type="AlphaFoldDB" id="A0A1I7XRT2"/>
<proteinExistence type="predicted"/>
<evidence type="ECO:0000313" key="3">
    <source>
        <dbReference type="WBParaSite" id="Hba_20044"/>
    </source>
</evidence>
<reference evidence="3" key="1">
    <citation type="submission" date="2016-11" db="UniProtKB">
        <authorList>
            <consortium name="WormBaseParasite"/>
        </authorList>
    </citation>
    <scope>IDENTIFICATION</scope>
</reference>
<protein>
    <submittedName>
        <fullName evidence="3">Lipoprotein</fullName>
    </submittedName>
</protein>
<accession>A0A1I7XRT2</accession>
<sequence>MFAVSKANIVPHSSVSYQQRQMAKSDSLGNNRLISDSPLFSDQGKTTDAQVKEVDIVQQTRGSVNGKTGGDSR</sequence>
<name>A0A1I7XRT2_HETBA</name>
<evidence type="ECO:0000313" key="2">
    <source>
        <dbReference type="Proteomes" id="UP000095283"/>
    </source>
</evidence>
<feature type="compositionally biased region" description="Polar residues" evidence="1">
    <location>
        <begin position="57"/>
        <end position="66"/>
    </location>
</feature>
<evidence type="ECO:0000256" key="1">
    <source>
        <dbReference type="SAM" id="MobiDB-lite"/>
    </source>
</evidence>